<dbReference type="NCBIfam" id="NF005825">
    <property type="entry name" value="PRK07714.1"/>
    <property type="match status" value="1"/>
</dbReference>
<dbReference type="Pfam" id="PF01248">
    <property type="entry name" value="Ribosomal_L7Ae"/>
    <property type="match status" value="1"/>
</dbReference>
<sequence>MTGSYLNLLGLANRAGKCVFGEEQIIKDIQHGQSKLVILAKDIGPQTKKKLTDKCKYYQIPYVFADDRDTLSHAVGKSSRVAISIQDSGFAKKLNALLGETNRG</sequence>
<dbReference type="RefSeq" id="WP_184243742.1">
    <property type="nucleotide sequence ID" value="NZ_BAAACU010000022.1"/>
</dbReference>
<gene>
    <name evidence="2" type="ORF">GGQ92_000246</name>
</gene>
<dbReference type="Gene3D" id="3.30.1330.30">
    <property type="match status" value="1"/>
</dbReference>
<feature type="domain" description="Ribosomal protein eL8/eL30/eS12/Gadd45" evidence="1">
    <location>
        <begin position="7"/>
        <end position="94"/>
    </location>
</feature>
<dbReference type="Proteomes" id="UP000572212">
    <property type="component" value="Unassembled WGS sequence"/>
</dbReference>
<evidence type="ECO:0000259" key="1">
    <source>
        <dbReference type="Pfam" id="PF01248"/>
    </source>
</evidence>
<accession>A0A841RG88</accession>
<evidence type="ECO:0000313" key="3">
    <source>
        <dbReference type="Proteomes" id="UP000572212"/>
    </source>
</evidence>
<name>A0A841RG88_9BACI</name>
<keyword evidence="2" id="KW-0689">Ribosomal protein</keyword>
<dbReference type="GO" id="GO:0005840">
    <property type="term" value="C:ribosome"/>
    <property type="evidence" value="ECO:0007669"/>
    <property type="project" value="UniProtKB-KW"/>
</dbReference>
<keyword evidence="3" id="KW-1185">Reference proteome</keyword>
<evidence type="ECO:0000313" key="2">
    <source>
        <dbReference type="EMBL" id="MBB6511479.1"/>
    </source>
</evidence>
<protein>
    <submittedName>
        <fullName evidence="2">Ribosomal protein L7Ae-like RNA K-turn-binding protein</fullName>
    </submittedName>
</protein>
<comment type="caution">
    <text evidence="2">The sequence shown here is derived from an EMBL/GenBank/DDBJ whole genome shotgun (WGS) entry which is preliminary data.</text>
</comment>
<dbReference type="AlphaFoldDB" id="A0A841RG88"/>
<keyword evidence="2" id="KW-0687">Ribonucleoprotein</keyword>
<proteinExistence type="predicted"/>
<dbReference type="SUPFAM" id="SSF55315">
    <property type="entry name" value="L30e-like"/>
    <property type="match status" value="1"/>
</dbReference>
<reference evidence="2 3" key="1">
    <citation type="submission" date="2020-08" db="EMBL/GenBank/DDBJ databases">
        <title>Genomic Encyclopedia of Type Strains, Phase IV (KMG-IV): sequencing the most valuable type-strain genomes for metagenomic binning, comparative biology and taxonomic classification.</title>
        <authorList>
            <person name="Goeker M."/>
        </authorList>
    </citation>
    <scope>NUCLEOTIDE SEQUENCE [LARGE SCALE GENOMIC DNA]</scope>
    <source>
        <strain evidence="2 3">DSM 11805</strain>
    </source>
</reference>
<organism evidence="2 3">
    <name type="scientific">Gracilibacillus halotolerans</name>
    <dbReference type="NCBI Taxonomy" id="74386"/>
    <lineage>
        <taxon>Bacteria</taxon>
        <taxon>Bacillati</taxon>
        <taxon>Bacillota</taxon>
        <taxon>Bacilli</taxon>
        <taxon>Bacillales</taxon>
        <taxon>Bacillaceae</taxon>
        <taxon>Gracilibacillus</taxon>
    </lineage>
</organism>
<dbReference type="InterPro" id="IPR004038">
    <property type="entry name" value="Ribosomal_eL8/eL30/eS12/Gad45"/>
</dbReference>
<dbReference type="EMBL" id="JACHON010000001">
    <property type="protein sequence ID" value="MBB6511479.1"/>
    <property type="molecule type" value="Genomic_DNA"/>
</dbReference>
<dbReference type="InterPro" id="IPR029064">
    <property type="entry name" value="Ribosomal_eL30-like_sf"/>
</dbReference>